<accession>A0ABQ8IXL0</accession>
<dbReference type="Proteomes" id="UP000887458">
    <property type="component" value="Unassembled WGS sequence"/>
</dbReference>
<reference evidence="2 3" key="2">
    <citation type="journal article" date="2022" name="Mol. Biol. Evol.">
        <title>Comparative Genomics Reveals Insights into the Divergent Evolution of Astigmatic Mites and Household Pest Adaptations.</title>
        <authorList>
            <person name="Xiong Q."/>
            <person name="Wan A.T."/>
            <person name="Liu X."/>
            <person name="Fung C.S."/>
            <person name="Xiao X."/>
            <person name="Malainual N."/>
            <person name="Hou J."/>
            <person name="Wang L."/>
            <person name="Wang M."/>
            <person name="Yang K.Y."/>
            <person name="Cui Y."/>
            <person name="Leung E.L."/>
            <person name="Nong W."/>
            <person name="Shin S.K."/>
            <person name="Au S.W."/>
            <person name="Jeong K.Y."/>
            <person name="Chew F.T."/>
            <person name="Hui J.H."/>
            <person name="Leung T.F."/>
            <person name="Tungtrongchitr A."/>
            <person name="Zhong N."/>
            <person name="Liu Z."/>
            <person name="Tsui S.K."/>
        </authorList>
    </citation>
    <scope>NUCLEOTIDE SEQUENCE [LARGE SCALE GENOMIC DNA]</scope>
    <source>
        <strain evidence="2">Derp</strain>
    </source>
</reference>
<name>A0ABQ8IXL0_DERPT</name>
<feature type="transmembrane region" description="Helical" evidence="1">
    <location>
        <begin position="37"/>
        <end position="60"/>
    </location>
</feature>
<keyword evidence="1" id="KW-1133">Transmembrane helix</keyword>
<evidence type="ECO:0000313" key="2">
    <source>
        <dbReference type="EMBL" id="KAH9414927.1"/>
    </source>
</evidence>
<keyword evidence="1" id="KW-0472">Membrane</keyword>
<proteinExistence type="predicted"/>
<comment type="caution">
    <text evidence="2">The sequence shown here is derived from an EMBL/GenBank/DDBJ whole genome shotgun (WGS) entry which is preliminary data.</text>
</comment>
<organism evidence="2 3">
    <name type="scientific">Dermatophagoides pteronyssinus</name>
    <name type="common">European house dust mite</name>
    <dbReference type="NCBI Taxonomy" id="6956"/>
    <lineage>
        <taxon>Eukaryota</taxon>
        <taxon>Metazoa</taxon>
        <taxon>Ecdysozoa</taxon>
        <taxon>Arthropoda</taxon>
        <taxon>Chelicerata</taxon>
        <taxon>Arachnida</taxon>
        <taxon>Acari</taxon>
        <taxon>Acariformes</taxon>
        <taxon>Sarcoptiformes</taxon>
        <taxon>Astigmata</taxon>
        <taxon>Psoroptidia</taxon>
        <taxon>Analgoidea</taxon>
        <taxon>Pyroglyphidae</taxon>
        <taxon>Dermatophagoidinae</taxon>
        <taxon>Dermatophagoides</taxon>
    </lineage>
</organism>
<keyword evidence="1" id="KW-0812">Transmembrane</keyword>
<reference evidence="2 3" key="1">
    <citation type="journal article" date="2018" name="J. Allergy Clin. Immunol.">
        <title>High-quality assembly of Dermatophagoides pteronyssinus genome and transcriptome reveals a wide range of novel allergens.</title>
        <authorList>
            <person name="Liu X.Y."/>
            <person name="Yang K.Y."/>
            <person name="Wang M.Q."/>
            <person name="Kwok J.S."/>
            <person name="Zeng X."/>
            <person name="Yang Z."/>
            <person name="Xiao X.J."/>
            <person name="Lau C.P."/>
            <person name="Li Y."/>
            <person name="Huang Z.M."/>
            <person name="Ba J.G."/>
            <person name="Yim A.K."/>
            <person name="Ouyang C.Y."/>
            <person name="Ngai S.M."/>
            <person name="Chan T.F."/>
            <person name="Leung E.L."/>
            <person name="Liu L."/>
            <person name="Liu Z.G."/>
            <person name="Tsui S.K."/>
        </authorList>
    </citation>
    <scope>NUCLEOTIDE SEQUENCE [LARGE SCALE GENOMIC DNA]</scope>
    <source>
        <strain evidence="2">Derp</strain>
    </source>
</reference>
<protein>
    <submittedName>
        <fullName evidence="2">Uncharacterized protein</fullName>
    </submittedName>
</protein>
<keyword evidence="3" id="KW-1185">Reference proteome</keyword>
<dbReference type="EMBL" id="NJHN03000104">
    <property type="protein sequence ID" value="KAH9414927.1"/>
    <property type="molecule type" value="Genomic_DNA"/>
</dbReference>
<sequence length="63" mass="6945">MNITLFDVNGDTTGSITIEISKQSLMTKIVKYPLNSLIGGCCWILTSSCTEIIIISMVFVRQC</sequence>
<evidence type="ECO:0000313" key="3">
    <source>
        <dbReference type="Proteomes" id="UP000887458"/>
    </source>
</evidence>
<evidence type="ECO:0000256" key="1">
    <source>
        <dbReference type="SAM" id="Phobius"/>
    </source>
</evidence>
<gene>
    <name evidence="2" type="ORF">DERP_012517</name>
</gene>